<proteinExistence type="predicted"/>
<name>A0AAV9XP87_9PEZI</name>
<protein>
    <recommendedName>
        <fullName evidence="3">F-box domain-containing protein</fullName>
    </recommendedName>
</protein>
<sequence length="599" mass="68926">MGLPNIFAKLPLELLQDICLELDIPSLKAFKIASIEPKTHAAANAILYETLTIRLGTLEWDRTTAQSRIRYIDNIMVANGDDRPDIDAINSAFLEYPEPGLFPFVKTLVVDTRFPFTVTKAKCIERHKAIEALESGAIHYETEVAPYEELITEYEQTAIVQILRTIIALAEKLKVVRWRGSDAMPLGIHREMCHIICSPLQKRHFELDISFTIRTDKVDKTYYKYLAAISYPQHLSLMIYGTRVDPSRGLVLTLEDLHEFATLVERTQNLKTFEFFNENLVFSIHFDIDRWPKTMDGGEIGAALAKIETLEAVAGNINLGIPSKFDWTKTQKLTRVGSTYKYGGSCFFADHSGAMYDSLHDAGIVLDKFSVGTYYRSKDYLLRHEPVLTDLELSFVREWPDKSYGLEIWEEIVPRFAKTLKHLKVWSWYTYTQELTWHPGGSAQKALQECQKLEDLAICSVFRDQCFTTEMVEDILTFCPKLGRIDIKLSLEHAKKNIQATVEKLADWESNNNAFAGRSLLLTYQDREGNFHLPKKLAVGYIPPLWYDYLLQSYRLAEYEGSDAGHATFKLERQNDIFLLNDNLIRQFIRYKPKYDLDD</sequence>
<evidence type="ECO:0008006" key="3">
    <source>
        <dbReference type="Google" id="ProtNLM"/>
    </source>
</evidence>
<dbReference type="AlphaFoldDB" id="A0AAV9XP87"/>
<evidence type="ECO:0000313" key="2">
    <source>
        <dbReference type="Proteomes" id="UP001365542"/>
    </source>
</evidence>
<keyword evidence="2" id="KW-1185">Reference proteome</keyword>
<organism evidence="1 2">
    <name type="scientific">Orbilia ellipsospora</name>
    <dbReference type="NCBI Taxonomy" id="2528407"/>
    <lineage>
        <taxon>Eukaryota</taxon>
        <taxon>Fungi</taxon>
        <taxon>Dikarya</taxon>
        <taxon>Ascomycota</taxon>
        <taxon>Pezizomycotina</taxon>
        <taxon>Orbiliomycetes</taxon>
        <taxon>Orbiliales</taxon>
        <taxon>Orbiliaceae</taxon>
        <taxon>Orbilia</taxon>
    </lineage>
</organism>
<accession>A0AAV9XP87</accession>
<evidence type="ECO:0000313" key="1">
    <source>
        <dbReference type="EMBL" id="KAK6543431.1"/>
    </source>
</evidence>
<dbReference type="EMBL" id="JAVHJO010000001">
    <property type="protein sequence ID" value="KAK6543431.1"/>
    <property type="molecule type" value="Genomic_DNA"/>
</dbReference>
<comment type="caution">
    <text evidence="1">The sequence shown here is derived from an EMBL/GenBank/DDBJ whole genome shotgun (WGS) entry which is preliminary data.</text>
</comment>
<gene>
    <name evidence="1" type="ORF">TWF694_000178</name>
</gene>
<dbReference type="InterPro" id="IPR032675">
    <property type="entry name" value="LRR_dom_sf"/>
</dbReference>
<dbReference type="Gene3D" id="3.80.10.10">
    <property type="entry name" value="Ribonuclease Inhibitor"/>
    <property type="match status" value="1"/>
</dbReference>
<dbReference type="Proteomes" id="UP001365542">
    <property type="component" value="Unassembled WGS sequence"/>
</dbReference>
<reference evidence="1 2" key="1">
    <citation type="submission" date="2019-10" db="EMBL/GenBank/DDBJ databases">
        <authorList>
            <person name="Palmer J.M."/>
        </authorList>
    </citation>
    <scope>NUCLEOTIDE SEQUENCE [LARGE SCALE GENOMIC DNA]</scope>
    <source>
        <strain evidence="1 2">TWF694</strain>
    </source>
</reference>